<comment type="caution">
    <text evidence="1">The sequence shown here is derived from an EMBL/GenBank/DDBJ whole genome shotgun (WGS) entry which is preliminary data.</text>
</comment>
<evidence type="ECO:0008006" key="2">
    <source>
        <dbReference type="Google" id="ProtNLM"/>
    </source>
</evidence>
<evidence type="ECO:0000313" key="1">
    <source>
        <dbReference type="EMBL" id="GAG95223.1"/>
    </source>
</evidence>
<name>X1CG28_9ZZZZ</name>
<protein>
    <recommendedName>
        <fullName evidence="2">AsmA-like C-terminal domain-containing protein</fullName>
    </recommendedName>
</protein>
<dbReference type="EMBL" id="BART01024976">
    <property type="protein sequence ID" value="GAG95223.1"/>
    <property type="molecule type" value="Genomic_DNA"/>
</dbReference>
<feature type="non-terminal residue" evidence="1">
    <location>
        <position position="282"/>
    </location>
</feature>
<gene>
    <name evidence="1" type="ORF">S01H4_44943</name>
</gene>
<accession>X1CG28</accession>
<dbReference type="AlphaFoldDB" id="X1CG28"/>
<organism evidence="1">
    <name type="scientific">marine sediment metagenome</name>
    <dbReference type="NCBI Taxonomy" id="412755"/>
    <lineage>
        <taxon>unclassified sequences</taxon>
        <taxon>metagenomes</taxon>
        <taxon>ecological metagenomes</taxon>
    </lineage>
</organism>
<sequence>NLQETVLTIPQIGWKKPAGEAGTVTLTAHKGDQAGWIIEAFQVAAGDLEATGRIRFAKESMSVREVEVDRLELDGSHLHGGLTVDERQAIRIQIAGSRLDLQRILPHVIQPETETDQVEKESPAIVSEMGRSLSFDVDIDEIVLSQNVQLAMATATGLFDGEYWTNLQAEAQIGAESQGSFNFRPLEGEHRLTVQASDIGDVISQLMGSEEFAGGTLQIKGSRPSADDPIAGSFIVEDFRVLHSPVMLRLLAAVTLTKPLHNLQGNGLQFTVLKGNFTLEEG</sequence>
<reference evidence="1" key="1">
    <citation type="journal article" date="2014" name="Front. Microbiol.">
        <title>High frequency of phylogenetically diverse reductive dehalogenase-homologous genes in deep subseafloor sedimentary metagenomes.</title>
        <authorList>
            <person name="Kawai M."/>
            <person name="Futagami T."/>
            <person name="Toyoda A."/>
            <person name="Takaki Y."/>
            <person name="Nishi S."/>
            <person name="Hori S."/>
            <person name="Arai W."/>
            <person name="Tsubouchi T."/>
            <person name="Morono Y."/>
            <person name="Uchiyama I."/>
            <person name="Ito T."/>
            <person name="Fujiyama A."/>
            <person name="Inagaki F."/>
            <person name="Takami H."/>
        </authorList>
    </citation>
    <scope>NUCLEOTIDE SEQUENCE</scope>
    <source>
        <strain evidence="1">Expedition CK06-06</strain>
    </source>
</reference>
<feature type="non-terminal residue" evidence="1">
    <location>
        <position position="1"/>
    </location>
</feature>
<proteinExistence type="predicted"/>